<sequence length="555" mass="63808">MGEVAAKSFFNMLLIKMEHFFDELLIQTSDTTNIQKYLAILMMHLAEIWNKARVKVIAPSLQLAMTICLVLQVLLFIEVLYMYLAFVYLKLSRYKPENSYKFEPIREDQEFGDAAYPMILVQIPMYNEREVYKLSIRAVCGLSWPTSRFIVQILDGSSDFSTRELIKKECQYWVSKGINVQYEMRDNRNGYKAGALSEGLSHSYAQMCEFAAIFDADFQPDPDFLHRSVPFLVNNPELAFLQARWIFVNSNDCIMTRMAEISLNYQFLVEQQVGSTVHEFLSFNGSAGLWRIRAIVDAGGWQHRTTVEDMDLATRAGLQGWKSVYVNDLLVKSELPSTFNAFRNQQHRWYCGPANLFRNILPSILVSRKVTIWKKLHMIYSFFLIRRILAQLVAFTFFCILIPASKLAPEVHVPYWGTIFLPLFLPLIVLNVLLTTPRSLHLMVIWILFENVMTVLRTKAVITGLLGIGRVNEWIVTKKLGTASEEKQSKSRKRGCCNTGVNIHTPELLIGVYLFGCSCYDLMFGHSHFYMIYLSTQAVAFFVMGFGYVGTFVPD</sequence>
<protein>
    <submittedName>
        <fullName evidence="1">Uncharacterized protein</fullName>
    </submittedName>
</protein>
<organism evidence="1 2">
    <name type="scientific">Diphasiastrum complanatum</name>
    <name type="common">Issler's clubmoss</name>
    <name type="synonym">Lycopodium complanatum</name>
    <dbReference type="NCBI Taxonomy" id="34168"/>
    <lineage>
        <taxon>Eukaryota</taxon>
        <taxon>Viridiplantae</taxon>
        <taxon>Streptophyta</taxon>
        <taxon>Embryophyta</taxon>
        <taxon>Tracheophyta</taxon>
        <taxon>Lycopodiopsida</taxon>
        <taxon>Lycopodiales</taxon>
        <taxon>Lycopodiaceae</taxon>
        <taxon>Lycopodioideae</taxon>
        <taxon>Diphasiastrum</taxon>
    </lineage>
</organism>
<reference evidence="2" key="1">
    <citation type="journal article" date="2024" name="Proc. Natl. Acad. Sci. U.S.A.">
        <title>Extraordinary preservation of gene collinearity over three hundred million years revealed in homosporous lycophytes.</title>
        <authorList>
            <person name="Li C."/>
            <person name="Wickell D."/>
            <person name="Kuo L.Y."/>
            <person name="Chen X."/>
            <person name="Nie B."/>
            <person name="Liao X."/>
            <person name="Peng D."/>
            <person name="Ji J."/>
            <person name="Jenkins J."/>
            <person name="Williams M."/>
            <person name="Shu S."/>
            <person name="Plott C."/>
            <person name="Barry K."/>
            <person name="Rajasekar S."/>
            <person name="Grimwood J."/>
            <person name="Han X."/>
            <person name="Sun S."/>
            <person name="Hou Z."/>
            <person name="He W."/>
            <person name="Dai G."/>
            <person name="Sun C."/>
            <person name="Schmutz J."/>
            <person name="Leebens-Mack J.H."/>
            <person name="Li F.W."/>
            <person name="Wang L."/>
        </authorList>
    </citation>
    <scope>NUCLEOTIDE SEQUENCE [LARGE SCALE GENOMIC DNA]</scope>
    <source>
        <strain evidence="2">cv. PW_Plant_1</strain>
    </source>
</reference>
<proteinExistence type="predicted"/>
<keyword evidence="2" id="KW-1185">Reference proteome</keyword>
<comment type="caution">
    <text evidence="1">The sequence shown here is derived from an EMBL/GenBank/DDBJ whole genome shotgun (WGS) entry which is preliminary data.</text>
</comment>
<dbReference type="EMBL" id="CM055098">
    <property type="protein sequence ID" value="KAJ7549141.1"/>
    <property type="molecule type" value="Genomic_DNA"/>
</dbReference>
<gene>
    <name evidence="1" type="ORF">O6H91_07G042000</name>
</gene>
<evidence type="ECO:0000313" key="1">
    <source>
        <dbReference type="EMBL" id="KAJ7549141.1"/>
    </source>
</evidence>
<accession>A0ACC2D4E8</accession>
<dbReference type="Proteomes" id="UP001162992">
    <property type="component" value="Chromosome 7"/>
</dbReference>
<name>A0ACC2D4E8_DIPCM</name>
<evidence type="ECO:0000313" key="2">
    <source>
        <dbReference type="Proteomes" id="UP001162992"/>
    </source>
</evidence>